<evidence type="ECO:0000313" key="2">
    <source>
        <dbReference type="EMBL" id="ERJ21012.1"/>
    </source>
</evidence>
<gene>
    <name evidence="2" type="ORF">UNSW3_1316</name>
</gene>
<dbReference type="Proteomes" id="UP000016636">
    <property type="component" value="Unassembled WGS sequence"/>
</dbReference>
<dbReference type="PATRIC" id="fig|1242966.3.peg.1964"/>
<evidence type="ECO:0000313" key="3">
    <source>
        <dbReference type="Proteomes" id="UP000016636"/>
    </source>
</evidence>
<dbReference type="AlphaFoldDB" id="U2EST5"/>
<name>U2EST5_9BACT</name>
<keyword evidence="1" id="KW-0175">Coiled coil</keyword>
<evidence type="ECO:0000256" key="1">
    <source>
        <dbReference type="SAM" id="Coils"/>
    </source>
</evidence>
<protein>
    <submittedName>
        <fullName evidence="2">Uncharacterized protein</fullName>
    </submittedName>
</protein>
<comment type="caution">
    <text evidence="2">The sequence shown here is derived from an EMBL/GenBank/DDBJ whole genome shotgun (WGS) entry which is preliminary data.</text>
</comment>
<proteinExistence type="predicted"/>
<reference evidence="2 3" key="1">
    <citation type="journal article" date="2013" name="BMC Genomics">
        <title>Comparative genomics of Campylobacter concisus isolates reveals genetic diversity and provides insights into disease association.</title>
        <authorList>
            <person name="Deshpande N.P."/>
            <person name="Kaakoush N.O."/>
            <person name="Wilkins M.R."/>
            <person name="Mitchell H.M."/>
        </authorList>
    </citation>
    <scope>NUCLEOTIDE SEQUENCE [LARGE SCALE GENOMIC DNA]</scope>
    <source>
        <strain evidence="2 3">UNSW3</strain>
    </source>
</reference>
<dbReference type="RefSeq" id="WP_021085167.1">
    <property type="nucleotide sequence ID" value="NZ_ANNE01000031.1"/>
</dbReference>
<feature type="coiled-coil region" evidence="1">
    <location>
        <begin position="44"/>
        <end position="106"/>
    </location>
</feature>
<dbReference type="EMBL" id="ANNE01000031">
    <property type="protein sequence ID" value="ERJ21012.1"/>
    <property type="molecule type" value="Genomic_DNA"/>
</dbReference>
<sequence>MLLDEFLYKIGFDVDSGKIKQIEQGLKNISSLAKQTAQPISDAVRAGMERNAELIAKLEQAKNQGVEWCEEAKERAEELTTSFHEVAEAEEKVGEKAKEAAKETKN</sequence>
<organism evidence="2 3">
    <name type="scientific">Campylobacter concisus UNSW3</name>
    <dbReference type="NCBI Taxonomy" id="1242966"/>
    <lineage>
        <taxon>Bacteria</taxon>
        <taxon>Pseudomonadati</taxon>
        <taxon>Campylobacterota</taxon>
        <taxon>Epsilonproteobacteria</taxon>
        <taxon>Campylobacterales</taxon>
        <taxon>Campylobacteraceae</taxon>
        <taxon>Campylobacter</taxon>
    </lineage>
</organism>
<accession>U2EST5</accession>